<evidence type="ECO:0000313" key="2">
    <source>
        <dbReference type="Proteomes" id="UP000251960"/>
    </source>
</evidence>
<evidence type="ECO:0000313" key="1">
    <source>
        <dbReference type="EMBL" id="PWZ22271.1"/>
    </source>
</evidence>
<gene>
    <name evidence="1" type="ORF">Zm00014a_032861</name>
</gene>
<proteinExistence type="predicted"/>
<sequence length="14" mass="1565">MITTSPHEYTKGSI</sequence>
<accession>A0A3L6EQC4</accession>
<reference evidence="1 2" key="1">
    <citation type="journal article" date="2018" name="Nat. Genet.">
        <title>Extensive intraspecific gene order and gene structural variations between Mo17 and other maize genomes.</title>
        <authorList>
            <person name="Sun S."/>
            <person name="Zhou Y."/>
            <person name="Chen J."/>
            <person name="Shi J."/>
            <person name="Zhao H."/>
            <person name="Zhao H."/>
            <person name="Song W."/>
            <person name="Zhang M."/>
            <person name="Cui Y."/>
            <person name="Dong X."/>
            <person name="Liu H."/>
            <person name="Ma X."/>
            <person name="Jiao Y."/>
            <person name="Wang B."/>
            <person name="Wei X."/>
            <person name="Stein J.C."/>
            <person name="Glaubitz J.C."/>
            <person name="Lu F."/>
            <person name="Yu G."/>
            <person name="Liang C."/>
            <person name="Fengler K."/>
            <person name="Li B."/>
            <person name="Rafalski A."/>
            <person name="Schnable P.S."/>
            <person name="Ware D.H."/>
            <person name="Buckler E.S."/>
            <person name="Lai J."/>
        </authorList>
    </citation>
    <scope>NUCLEOTIDE SEQUENCE [LARGE SCALE GENOMIC DNA]</scope>
    <source>
        <strain evidence="2">cv. Missouri 17</strain>
        <tissue evidence="1">Seedling</tissue>
    </source>
</reference>
<comment type="caution">
    <text evidence="1">The sequence shown here is derived from an EMBL/GenBank/DDBJ whole genome shotgun (WGS) entry which is preliminary data.</text>
</comment>
<organism evidence="1 2">
    <name type="scientific">Zea mays</name>
    <name type="common">Maize</name>
    <dbReference type="NCBI Taxonomy" id="4577"/>
    <lineage>
        <taxon>Eukaryota</taxon>
        <taxon>Viridiplantae</taxon>
        <taxon>Streptophyta</taxon>
        <taxon>Embryophyta</taxon>
        <taxon>Tracheophyta</taxon>
        <taxon>Spermatophyta</taxon>
        <taxon>Magnoliopsida</taxon>
        <taxon>Liliopsida</taxon>
        <taxon>Poales</taxon>
        <taxon>Poaceae</taxon>
        <taxon>PACMAD clade</taxon>
        <taxon>Panicoideae</taxon>
        <taxon>Andropogonodae</taxon>
        <taxon>Andropogoneae</taxon>
        <taxon>Tripsacinae</taxon>
        <taxon>Zea</taxon>
    </lineage>
</organism>
<name>A0A3L6EQC4_MAIZE</name>
<dbReference type="Proteomes" id="UP000251960">
    <property type="component" value="Chromosome 5"/>
</dbReference>
<protein>
    <submittedName>
        <fullName evidence="1">Uncharacterized protein</fullName>
    </submittedName>
</protein>
<dbReference type="EMBL" id="NCVQ01000006">
    <property type="protein sequence ID" value="PWZ22271.1"/>
    <property type="molecule type" value="Genomic_DNA"/>
</dbReference>